<dbReference type="InterPro" id="IPR013974">
    <property type="entry name" value="SAF"/>
</dbReference>
<evidence type="ECO:0000313" key="7">
    <source>
        <dbReference type="EMBL" id="QDT06200.1"/>
    </source>
</evidence>
<name>A0A517NGE8_9BACT</name>
<evidence type="ECO:0000256" key="5">
    <source>
        <dbReference type="SAM" id="SignalP"/>
    </source>
</evidence>
<keyword evidence="3" id="KW-0574">Periplasm</keyword>
<evidence type="ECO:0000256" key="1">
    <source>
        <dbReference type="ARBA" id="ARBA00004418"/>
    </source>
</evidence>
<accession>A0A517NGE8</accession>
<dbReference type="Gene3D" id="2.30.30.760">
    <property type="match status" value="1"/>
</dbReference>
<feature type="domain" description="SAF" evidence="6">
    <location>
        <begin position="265"/>
        <end position="327"/>
    </location>
</feature>
<feature type="region of interest" description="Disordered" evidence="4">
    <location>
        <begin position="143"/>
        <end position="175"/>
    </location>
</feature>
<dbReference type="CDD" id="cd11614">
    <property type="entry name" value="SAF_CpaB_FlgA_like"/>
    <property type="match status" value="1"/>
</dbReference>
<dbReference type="PANTHER" id="PTHR36307:SF1">
    <property type="entry name" value="FLAGELLA BASAL BODY P-RING FORMATION PROTEIN FLGA"/>
    <property type="match status" value="1"/>
</dbReference>
<dbReference type="EMBL" id="CP036525">
    <property type="protein sequence ID" value="QDT06200.1"/>
    <property type="molecule type" value="Genomic_DNA"/>
</dbReference>
<feature type="chain" id="PRO_5022119356" evidence="5">
    <location>
        <begin position="23"/>
        <end position="396"/>
    </location>
</feature>
<reference evidence="7 8" key="1">
    <citation type="submission" date="2019-02" db="EMBL/GenBank/DDBJ databases">
        <title>Deep-cultivation of Planctomycetes and their phenomic and genomic characterization uncovers novel biology.</title>
        <authorList>
            <person name="Wiegand S."/>
            <person name="Jogler M."/>
            <person name="Boedeker C."/>
            <person name="Pinto D."/>
            <person name="Vollmers J."/>
            <person name="Rivas-Marin E."/>
            <person name="Kohn T."/>
            <person name="Peeters S.H."/>
            <person name="Heuer A."/>
            <person name="Rast P."/>
            <person name="Oberbeckmann S."/>
            <person name="Bunk B."/>
            <person name="Jeske O."/>
            <person name="Meyerdierks A."/>
            <person name="Storesund J.E."/>
            <person name="Kallscheuer N."/>
            <person name="Luecker S."/>
            <person name="Lage O.M."/>
            <person name="Pohl T."/>
            <person name="Merkel B.J."/>
            <person name="Hornburger P."/>
            <person name="Mueller R.-W."/>
            <person name="Bruemmer F."/>
            <person name="Labrenz M."/>
            <person name="Spormann A.M."/>
            <person name="Op den Camp H."/>
            <person name="Overmann J."/>
            <person name="Amann R."/>
            <person name="Jetten M.S.M."/>
            <person name="Mascher T."/>
            <person name="Medema M.H."/>
            <person name="Devos D.P."/>
            <person name="Kaster A.-K."/>
            <person name="Ovreas L."/>
            <person name="Rohde M."/>
            <person name="Galperin M.Y."/>
            <person name="Jogler C."/>
        </authorList>
    </citation>
    <scope>NUCLEOTIDE SEQUENCE [LARGE SCALE GENOMIC DNA]</scope>
    <source>
        <strain evidence="7 8">K22_7</strain>
    </source>
</reference>
<dbReference type="Proteomes" id="UP000318538">
    <property type="component" value="Chromosome"/>
</dbReference>
<organism evidence="7 8">
    <name type="scientific">Rubripirellula lacrimiformis</name>
    <dbReference type="NCBI Taxonomy" id="1930273"/>
    <lineage>
        <taxon>Bacteria</taxon>
        <taxon>Pseudomonadati</taxon>
        <taxon>Planctomycetota</taxon>
        <taxon>Planctomycetia</taxon>
        <taxon>Pirellulales</taxon>
        <taxon>Pirellulaceae</taxon>
        <taxon>Rubripirellula</taxon>
    </lineage>
</organism>
<dbReference type="Pfam" id="PF13144">
    <property type="entry name" value="ChapFlgA"/>
    <property type="match status" value="1"/>
</dbReference>
<dbReference type="InterPro" id="IPR017585">
    <property type="entry name" value="SAF_FlgA"/>
</dbReference>
<dbReference type="InterPro" id="IPR039246">
    <property type="entry name" value="Flagellar_FlgA"/>
</dbReference>
<sequence precursor="true">MFLNLRFVLAAFTMTIATIAIAGVADAQRPNAGSFDVTIDANTRWSFRTVSPVTVTSPIVRLGDVVQPIDPHQSGWQRLSRSAIGLVPVSGRTMTIQRDRLNKAILNAEATPHVIDWHGPTEIQVDYRQPRPGERVQPVGFVTPANSGTSPAPVPTPGQTSDLPNHADDANPNAPPLPLSLVDAKRVIHWFELSMTRFYPDVAETYEVEVPNDQVALVPLQHLTGVTNLESLTPIRDGVCRFKIIARSVGGPIESEIEVRMTSHPKFVVPTRSMGRGQRIGPTDLELKPFPADQVDSQAISDIESLIGKETRNNLRVGQLIDYADVGAPILVHRGDLIEVRVRGGGVTVTTNAKSLADGAESDLIEIETLNPRKRLIARVAQHGVVEIVTRAPVVR</sequence>
<proteinExistence type="predicted"/>
<dbReference type="SMART" id="SM00858">
    <property type="entry name" value="SAF"/>
    <property type="match status" value="1"/>
</dbReference>
<keyword evidence="7" id="KW-0969">Cilium</keyword>
<protein>
    <submittedName>
        <fullName evidence="7">Flagellar basal body P-ring biosynthesis protein FlgA</fullName>
    </submittedName>
</protein>
<dbReference type="GO" id="GO:0044780">
    <property type="term" value="P:bacterial-type flagellum assembly"/>
    <property type="evidence" value="ECO:0007669"/>
    <property type="project" value="InterPro"/>
</dbReference>
<keyword evidence="7" id="KW-0282">Flagellum</keyword>
<evidence type="ECO:0000259" key="6">
    <source>
        <dbReference type="SMART" id="SM00858"/>
    </source>
</evidence>
<dbReference type="NCBIfam" id="TIGR03170">
    <property type="entry name" value="flgA_cterm"/>
    <property type="match status" value="1"/>
</dbReference>
<dbReference type="PANTHER" id="PTHR36307">
    <property type="entry name" value="FLAGELLA BASAL BODY P-RING FORMATION PROTEIN FLGA"/>
    <property type="match status" value="1"/>
</dbReference>
<evidence type="ECO:0000256" key="3">
    <source>
        <dbReference type="ARBA" id="ARBA00022764"/>
    </source>
</evidence>
<evidence type="ECO:0000256" key="4">
    <source>
        <dbReference type="SAM" id="MobiDB-lite"/>
    </source>
</evidence>
<keyword evidence="7" id="KW-0966">Cell projection</keyword>
<dbReference type="AlphaFoldDB" id="A0A517NGE8"/>
<dbReference type="GO" id="GO:0042597">
    <property type="term" value="C:periplasmic space"/>
    <property type="evidence" value="ECO:0007669"/>
    <property type="project" value="UniProtKB-SubCell"/>
</dbReference>
<dbReference type="OrthoDB" id="236205at2"/>
<keyword evidence="8" id="KW-1185">Reference proteome</keyword>
<comment type="subcellular location">
    <subcellularLocation>
        <location evidence="1">Periplasm</location>
    </subcellularLocation>
</comment>
<dbReference type="KEGG" id="rlc:K227x_46080"/>
<dbReference type="Gene3D" id="3.90.1210.10">
    <property type="entry name" value="Antifreeze-like/N-acetylneuraminic acid synthase C-terminal domain"/>
    <property type="match status" value="1"/>
</dbReference>
<evidence type="ECO:0000256" key="2">
    <source>
        <dbReference type="ARBA" id="ARBA00022729"/>
    </source>
</evidence>
<keyword evidence="2 5" id="KW-0732">Signal</keyword>
<evidence type="ECO:0000313" key="8">
    <source>
        <dbReference type="Proteomes" id="UP000318538"/>
    </source>
</evidence>
<dbReference type="RefSeq" id="WP_145172698.1">
    <property type="nucleotide sequence ID" value="NZ_CP036525.1"/>
</dbReference>
<feature type="signal peptide" evidence="5">
    <location>
        <begin position="1"/>
        <end position="22"/>
    </location>
</feature>
<gene>
    <name evidence="7" type="ORF">K227x_46080</name>
</gene>